<dbReference type="Pfam" id="PF13424">
    <property type="entry name" value="TPR_12"/>
    <property type="match status" value="1"/>
</dbReference>
<name>A0A7H9AST0_9FLAO</name>
<dbReference type="InterPro" id="IPR016032">
    <property type="entry name" value="Sig_transdc_resp-reg_C-effctor"/>
</dbReference>
<feature type="transmembrane region" description="Helical" evidence="2">
    <location>
        <begin position="357"/>
        <end position="373"/>
    </location>
</feature>
<keyword evidence="5" id="KW-1185">Reference proteome</keyword>
<dbReference type="AlphaFoldDB" id="A0A7H9AST0"/>
<dbReference type="EMBL" id="CP058595">
    <property type="protein sequence ID" value="QLG46402.1"/>
    <property type="molecule type" value="Genomic_DNA"/>
</dbReference>
<reference evidence="4 5" key="1">
    <citation type="journal article" date="2006" name="Int. J. Syst. Evol. Microbiol.">
        <title>Costertonia aggregata gen. nov., sp. nov., a mesophilic marine bacterium of the family Flavobacteriaceae, isolated from a mature biofilm.</title>
        <authorList>
            <person name="Kwon K.K."/>
            <person name="Lee Y.K."/>
            <person name="Lee H.K."/>
        </authorList>
    </citation>
    <scope>NUCLEOTIDE SEQUENCE [LARGE SCALE GENOMIC DNA]</scope>
    <source>
        <strain evidence="4 5">KCCM 42265</strain>
    </source>
</reference>
<dbReference type="RefSeq" id="WP_179242681.1">
    <property type="nucleotide sequence ID" value="NZ_CP058595.1"/>
</dbReference>
<evidence type="ECO:0000256" key="1">
    <source>
        <dbReference type="SAM" id="Coils"/>
    </source>
</evidence>
<keyword evidence="2" id="KW-0812">Transmembrane</keyword>
<dbReference type="InterPro" id="IPR011990">
    <property type="entry name" value="TPR-like_helical_dom_sf"/>
</dbReference>
<feature type="domain" description="HTH luxR-type" evidence="3">
    <location>
        <begin position="471"/>
        <end position="528"/>
    </location>
</feature>
<accession>A0A7H9AST0</accession>
<sequence>MYFYNYGKPDSSFYHLKKAESLYKSLNDFRGENSVIYMMAINQSGLGNLDEALKILEKYIANYKTKVKDSSSLFQIGKAYSLRGDWQMQKGNFKMALNDVLKGLRIIEKFNDPIRKADALSVLSSIERAQKNFSKALEYDLEALQIYRDKNDKFYEAATLNDLGLIYGGLKQKDSAISSLEQSLAIFQKLNEPASSGIALMAIAGLYIQKGDYNSSLVNLEESISLLTSVGDKAKLSQALLLKGITKNKMNKPKQGLAHINQALDLADSVSVLGLISSGYQERSAIHSKLGNYETALKDHKQFVIFKDSMFNITKSKQIEELRAIHDTEKKEQKIALQDKEIMVLEQKASISNLQKLLLGIGLLLSLIGFYAIRQKMKRNKLEKEKVDAELDFKKKELTTHALNLARKNETLENLKSKAQELKEKENTTIGYNQLIQSINFDLQDDNNWKNFSRYFEEVHKDFNSTVKAKYPQITSNELRLLALLKMNLSSKEIANILNISSEGIKKARYRLRKKLNITTEDSLQDLVLSL</sequence>
<gene>
    <name evidence="4" type="ORF">HYG79_13940</name>
</gene>
<keyword evidence="2" id="KW-0472">Membrane</keyword>
<dbReference type="Gene3D" id="1.25.40.10">
    <property type="entry name" value="Tetratricopeptide repeat domain"/>
    <property type="match status" value="1"/>
</dbReference>
<dbReference type="SMART" id="SM00028">
    <property type="entry name" value="TPR"/>
    <property type="match status" value="6"/>
</dbReference>
<dbReference type="GO" id="GO:0006355">
    <property type="term" value="P:regulation of DNA-templated transcription"/>
    <property type="evidence" value="ECO:0007669"/>
    <property type="project" value="InterPro"/>
</dbReference>
<evidence type="ECO:0000313" key="5">
    <source>
        <dbReference type="Proteomes" id="UP000509302"/>
    </source>
</evidence>
<proteinExistence type="predicted"/>
<dbReference type="InterPro" id="IPR036388">
    <property type="entry name" value="WH-like_DNA-bd_sf"/>
</dbReference>
<keyword evidence="2" id="KW-1133">Transmembrane helix</keyword>
<organism evidence="4 5">
    <name type="scientific">Costertonia aggregata</name>
    <dbReference type="NCBI Taxonomy" id="343403"/>
    <lineage>
        <taxon>Bacteria</taxon>
        <taxon>Pseudomonadati</taxon>
        <taxon>Bacteroidota</taxon>
        <taxon>Flavobacteriia</taxon>
        <taxon>Flavobacteriales</taxon>
        <taxon>Flavobacteriaceae</taxon>
        <taxon>Costertonia</taxon>
    </lineage>
</organism>
<dbReference type="InterPro" id="IPR019734">
    <property type="entry name" value="TPR_rpt"/>
</dbReference>
<dbReference type="GO" id="GO:0003677">
    <property type="term" value="F:DNA binding"/>
    <property type="evidence" value="ECO:0007669"/>
    <property type="project" value="InterPro"/>
</dbReference>
<evidence type="ECO:0000256" key="2">
    <source>
        <dbReference type="SAM" id="Phobius"/>
    </source>
</evidence>
<dbReference type="SUPFAM" id="SSF46894">
    <property type="entry name" value="C-terminal effector domain of the bipartite response regulators"/>
    <property type="match status" value="1"/>
</dbReference>
<protein>
    <submittedName>
        <fullName evidence="4">Tetratricopeptide repeat protein</fullName>
    </submittedName>
</protein>
<dbReference type="Proteomes" id="UP000509302">
    <property type="component" value="Chromosome"/>
</dbReference>
<keyword evidence="1" id="KW-0175">Coiled coil</keyword>
<dbReference type="PANTHER" id="PTHR10098">
    <property type="entry name" value="RAPSYN-RELATED"/>
    <property type="match status" value="1"/>
</dbReference>
<dbReference type="Gene3D" id="1.10.10.10">
    <property type="entry name" value="Winged helix-like DNA-binding domain superfamily/Winged helix DNA-binding domain"/>
    <property type="match status" value="1"/>
</dbReference>
<evidence type="ECO:0000313" key="4">
    <source>
        <dbReference type="EMBL" id="QLG46402.1"/>
    </source>
</evidence>
<evidence type="ECO:0000259" key="3">
    <source>
        <dbReference type="SMART" id="SM00421"/>
    </source>
</evidence>
<feature type="coiled-coil region" evidence="1">
    <location>
        <begin position="377"/>
        <end position="429"/>
    </location>
</feature>
<dbReference type="SUPFAM" id="SSF48452">
    <property type="entry name" value="TPR-like"/>
    <property type="match status" value="2"/>
</dbReference>
<dbReference type="SMART" id="SM00421">
    <property type="entry name" value="HTH_LUXR"/>
    <property type="match status" value="1"/>
</dbReference>
<dbReference type="InterPro" id="IPR000792">
    <property type="entry name" value="Tscrpt_reg_LuxR_C"/>
</dbReference>
<dbReference type="KEGG" id="cagg:HYG79_13940"/>